<dbReference type="GO" id="GO:0030288">
    <property type="term" value="C:outer membrane-bounded periplasmic space"/>
    <property type="evidence" value="ECO:0007669"/>
    <property type="project" value="InterPro"/>
</dbReference>
<evidence type="ECO:0000256" key="1">
    <source>
        <dbReference type="SAM" id="MobiDB-lite"/>
    </source>
</evidence>
<feature type="domain" description="Phosphatidic acid phosphatase type 2/haloperoxidase" evidence="4">
    <location>
        <begin position="149"/>
        <end position="293"/>
    </location>
</feature>
<evidence type="ECO:0000259" key="4">
    <source>
        <dbReference type="SMART" id="SM00014"/>
    </source>
</evidence>
<evidence type="ECO:0000256" key="2">
    <source>
        <dbReference type="SAM" id="Phobius"/>
    </source>
</evidence>
<keyword evidence="6" id="KW-1185">Reference proteome</keyword>
<keyword evidence="2" id="KW-0812">Transmembrane</keyword>
<reference evidence="5 6" key="1">
    <citation type="submission" date="2018-09" db="EMBL/GenBank/DDBJ databases">
        <title>Characterization of the phylogenetic diversity of five novel species belonging to the genus Bifidobacterium.</title>
        <authorList>
            <person name="Lugli G.A."/>
            <person name="Duranti S."/>
            <person name="Milani C."/>
        </authorList>
    </citation>
    <scope>NUCLEOTIDE SEQUENCE [LARGE SCALE GENOMIC DNA]</scope>
    <source>
        <strain evidence="5 6">2028B</strain>
    </source>
</reference>
<dbReference type="EMBL" id="QXGJ01000021">
    <property type="protein sequence ID" value="RSX48681.1"/>
    <property type="molecule type" value="Genomic_DNA"/>
</dbReference>
<feature type="chain" id="PRO_5019439593" evidence="3">
    <location>
        <begin position="35"/>
        <end position="1011"/>
    </location>
</feature>
<sequence>MTHAAITAKAMKGALAGFVAVAMLTPLAASTASAATTDTTTGNQQSFIQYDVAKSPAADSGKGITSLLTDFTTYWTPNTGVTDGGVATLQHDDELTESINNAAYGNDGKTAQDQRALSDAQMNSTNTLYDALGPTIGGYFKADMEAGKLPKTAAYLKAMNKSASTGDAKGTYAHPRPYVDRANYKGEQIDLKGLKSTLDIKKVPGYENFDWGDGEAPDNEYEGLAESGSFPSGHTTFAFTQGVGLSAILPELGPQIMTRVSEAGNNRIVLGVHYPLDIMGGHIAGTYGVATALSDPATAKQAQEARAELQSVLGADCQANKVTKDADLHDCINTTNANGQSSKQPYGGYTNSFTDDVVTKPVTDEASALDAYTARMTYGFKQTGDTTKRPVVPEGAENLLANVDYFNTDDPANGKLKLSTDELRQVIAASEIQSGYPLDASSDGWGRINLAKIYTARVTFDKTDPATRKITDISFGHHRDEVEVPTVPTQPKADAITNLLTDYNTYFDFYNANGVKNTEVAKATTKHDDDLTASINNKAYGADGKTAQDQRALSDAQMNSTNTLYDALGPVLGQYYKTAMDNGKLPQTKAFLAEMNKSASTGTAKAYYQHPRPYIDRVNFQGKTLNIDDTLQNRIKKVPGYENFDWGDGEAPDNEYEGLANSGSFPSGHTTFAFTQGAGLSYILPELGPEIMTRVSEAGNNRIVLGVHYPLDIMGGHIAGQYGVATAVSSNDKTKADAAAARTELVNYLTAQCKADGHGDTLDACIANTGANNDKGYVNDFTDDVVKTAVTDRKSAIDAYTARMTYGFAQTGKADQAAVVPDAAVSMLDNVAAFKNLTADQKKAVLAATEGDSGYPLDASSNGWARINLAKAYSAKVTLDKSGKVVKVEPGQTEPSVVTAGDNGNSGNNGGQAGDNNGQNNGQNGQNQNGQSGQNGTTNGNGATNGQNGQNGAASNGATGSKTPATANGKASSSAKTGKLSRTGTAVAGIALAVAVIALAGVTLVIRRRNA</sequence>
<dbReference type="Gene3D" id="1.20.144.10">
    <property type="entry name" value="Phosphatidic acid phosphatase type 2/haloperoxidase"/>
    <property type="match status" value="2"/>
</dbReference>
<keyword evidence="2" id="KW-0472">Membrane</keyword>
<dbReference type="SMART" id="SM00014">
    <property type="entry name" value="acidPPc"/>
    <property type="match status" value="2"/>
</dbReference>
<gene>
    <name evidence="5" type="ORF">D2E23_2200</name>
</gene>
<feature type="compositionally biased region" description="Low complexity" evidence="1">
    <location>
        <begin position="914"/>
        <end position="961"/>
    </location>
</feature>
<feature type="compositionally biased region" description="Polar residues" evidence="1">
    <location>
        <begin position="962"/>
        <end position="980"/>
    </location>
</feature>
<dbReference type="CDD" id="cd03397">
    <property type="entry name" value="PAP2_acid_phosphatase"/>
    <property type="match status" value="1"/>
</dbReference>
<evidence type="ECO:0000313" key="5">
    <source>
        <dbReference type="EMBL" id="RSX48681.1"/>
    </source>
</evidence>
<dbReference type="Pfam" id="PF01569">
    <property type="entry name" value="PAP2"/>
    <property type="match status" value="2"/>
</dbReference>
<feature type="transmembrane region" description="Helical" evidence="2">
    <location>
        <begin position="986"/>
        <end position="1006"/>
    </location>
</feature>
<accession>A0A430F7A9</accession>
<dbReference type="GO" id="GO:0003993">
    <property type="term" value="F:acid phosphatase activity"/>
    <property type="evidence" value="ECO:0007669"/>
    <property type="project" value="InterPro"/>
</dbReference>
<organism evidence="5 6">
    <name type="scientific">Bifidobacterium callimiconis</name>
    <dbReference type="NCBI Taxonomy" id="2306973"/>
    <lineage>
        <taxon>Bacteria</taxon>
        <taxon>Bacillati</taxon>
        <taxon>Actinomycetota</taxon>
        <taxon>Actinomycetes</taxon>
        <taxon>Bifidobacteriales</taxon>
        <taxon>Bifidobacteriaceae</taxon>
        <taxon>Bifidobacterium</taxon>
    </lineage>
</organism>
<dbReference type="SUPFAM" id="SSF48317">
    <property type="entry name" value="Acid phosphatase/Vanadium-dependent haloperoxidase"/>
    <property type="match status" value="2"/>
</dbReference>
<feature type="signal peptide" evidence="3">
    <location>
        <begin position="1"/>
        <end position="34"/>
    </location>
</feature>
<dbReference type="PANTHER" id="PTHR14969">
    <property type="entry name" value="SPHINGOSINE-1-PHOSPHATE PHOSPHOHYDROLASE"/>
    <property type="match status" value="1"/>
</dbReference>
<dbReference type="InterPro" id="IPR001011">
    <property type="entry name" value="Acid_Pase_classA_bac"/>
</dbReference>
<feature type="domain" description="Phosphatidic acid phosphatase type 2/haloperoxidase" evidence="4">
    <location>
        <begin position="586"/>
        <end position="728"/>
    </location>
</feature>
<protein>
    <submittedName>
        <fullName evidence="5">Acid phosphatase</fullName>
    </submittedName>
</protein>
<dbReference type="InterPro" id="IPR000326">
    <property type="entry name" value="PAP2/HPO"/>
</dbReference>
<evidence type="ECO:0000256" key="3">
    <source>
        <dbReference type="SAM" id="SignalP"/>
    </source>
</evidence>
<dbReference type="PANTHER" id="PTHR14969:SF60">
    <property type="entry name" value="NON-SPECIFIC ACID PHOSPHATASE"/>
    <property type="match status" value="1"/>
</dbReference>
<evidence type="ECO:0000313" key="6">
    <source>
        <dbReference type="Proteomes" id="UP000288607"/>
    </source>
</evidence>
<dbReference type="InterPro" id="IPR036938">
    <property type="entry name" value="PAP2/HPO_sf"/>
</dbReference>
<comment type="caution">
    <text evidence="5">The sequence shown here is derived from an EMBL/GenBank/DDBJ whole genome shotgun (WGS) entry which is preliminary data.</text>
</comment>
<name>A0A430F7A9_9BIFI</name>
<keyword evidence="2" id="KW-1133">Transmembrane helix</keyword>
<dbReference type="Proteomes" id="UP000288607">
    <property type="component" value="Unassembled WGS sequence"/>
</dbReference>
<dbReference type="RefSeq" id="WP_206432042.1">
    <property type="nucleotide sequence ID" value="NZ_QXGJ01000021.1"/>
</dbReference>
<dbReference type="AlphaFoldDB" id="A0A430F7A9"/>
<proteinExistence type="predicted"/>
<keyword evidence="3" id="KW-0732">Signal</keyword>
<dbReference type="PRINTS" id="PR00483">
    <property type="entry name" value="BACPHPHTASE"/>
</dbReference>
<feature type="region of interest" description="Disordered" evidence="1">
    <location>
        <begin position="886"/>
        <end position="980"/>
    </location>
</feature>